<proteinExistence type="predicted"/>
<protein>
    <submittedName>
        <fullName evidence="1">Uncharacterized protein</fullName>
    </submittedName>
</protein>
<name>A0A0E9PHU0_ANGAN</name>
<dbReference type="EMBL" id="GBXM01104750">
    <property type="protein sequence ID" value="JAH03827.1"/>
    <property type="molecule type" value="Transcribed_RNA"/>
</dbReference>
<reference evidence="1" key="1">
    <citation type="submission" date="2014-11" db="EMBL/GenBank/DDBJ databases">
        <authorList>
            <person name="Amaro Gonzalez C."/>
        </authorList>
    </citation>
    <scope>NUCLEOTIDE SEQUENCE</scope>
</reference>
<organism evidence="1">
    <name type="scientific">Anguilla anguilla</name>
    <name type="common">European freshwater eel</name>
    <name type="synonym">Muraena anguilla</name>
    <dbReference type="NCBI Taxonomy" id="7936"/>
    <lineage>
        <taxon>Eukaryota</taxon>
        <taxon>Metazoa</taxon>
        <taxon>Chordata</taxon>
        <taxon>Craniata</taxon>
        <taxon>Vertebrata</taxon>
        <taxon>Euteleostomi</taxon>
        <taxon>Actinopterygii</taxon>
        <taxon>Neopterygii</taxon>
        <taxon>Teleostei</taxon>
        <taxon>Anguilliformes</taxon>
        <taxon>Anguillidae</taxon>
        <taxon>Anguilla</taxon>
    </lineage>
</organism>
<sequence>MTYFHCGPKDFARRHAGITHYSMNTYSTCATLKAVLK</sequence>
<evidence type="ECO:0000313" key="1">
    <source>
        <dbReference type="EMBL" id="JAH03827.1"/>
    </source>
</evidence>
<accession>A0A0E9PHU0</accession>
<reference evidence="1" key="2">
    <citation type="journal article" date="2015" name="Fish Shellfish Immunol.">
        <title>Early steps in the European eel (Anguilla anguilla)-Vibrio vulnificus interaction in the gills: Role of the RtxA13 toxin.</title>
        <authorList>
            <person name="Callol A."/>
            <person name="Pajuelo D."/>
            <person name="Ebbesson L."/>
            <person name="Teles M."/>
            <person name="MacKenzie S."/>
            <person name="Amaro C."/>
        </authorList>
    </citation>
    <scope>NUCLEOTIDE SEQUENCE</scope>
</reference>
<dbReference type="AlphaFoldDB" id="A0A0E9PHU0"/>